<proteinExistence type="predicted"/>
<feature type="chain" id="PRO_5040744786" description="Lipoprotein" evidence="1">
    <location>
        <begin position="26"/>
        <end position="142"/>
    </location>
</feature>
<gene>
    <name evidence="2" type="ORF">QRX50_11320</name>
</gene>
<feature type="signal peptide" evidence="1">
    <location>
        <begin position="1"/>
        <end position="25"/>
    </location>
</feature>
<evidence type="ECO:0000256" key="1">
    <source>
        <dbReference type="SAM" id="SignalP"/>
    </source>
</evidence>
<dbReference type="KEGG" id="acab:QRX50_11320"/>
<keyword evidence="1" id="KW-0732">Signal</keyword>
<dbReference type="RefSeq" id="WP_285971904.1">
    <property type="nucleotide sequence ID" value="NZ_CP127294.1"/>
</dbReference>
<evidence type="ECO:0000313" key="2">
    <source>
        <dbReference type="EMBL" id="WIX81305.1"/>
    </source>
</evidence>
<dbReference type="EMBL" id="CP127294">
    <property type="protein sequence ID" value="WIX81305.1"/>
    <property type="molecule type" value="Genomic_DNA"/>
</dbReference>
<dbReference type="PROSITE" id="PS51257">
    <property type="entry name" value="PROKAR_LIPOPROTEIN"/>
    <property type="match status" value="1"/>
</dbReference>
<name>A0A9Y2IJ66_9PSEU</name>
<organism evidence="2 3">
    <name type="scientific">Amycolatopsis carbonis</name>
    <dbReference type="NCBI Taxonomy" id="715471"/>
    <lineage>
        <taxon>Bacteria</taxon>
        <taxon>Bacillati</taxon>
        <taxon>Actinomycetota</taxon>
        <taxon>Actinomycetes</taxon>
        <taxon>Pseudonocardiales</taxon>
        <taxon>Pseudonocardiaceae</taxon>
        <taxon>Amycolatopsis</taxon>
    </lineage>
</organism>
<dbReference type="AlphaFoldDB" id="A0A9Y2IJ66"/>
<protein>
    <recommendedName>
        <fullName evidence="4">Lipoprotein</fullName>
    </recommendedName>
</protein>
<sequence length="142" mass="15147">MNEIGKTAIWFAAIAAALATVTACAPDGPEHVKNVAYDTGALGKADSDARLPSWIPDDATAVTEVIRTTGSERILRYTPGASGLPAACAKGFASATPATLSADWWPAGQERRTDRVCDTDWHVVADQGLIYAYKPETLDQRR</sequence>
<evidence type="ECO:0000313" key="3">
    <source>
        <dbReference type="Proteomes" id="UP001236014"/>
    </source>
</evidence>
<reference evidence="2 3" key="1">
    <citation type="submission" date="2023-06" db="EMBL/GenBank/DDBJ databases">
        <authorList>
            <person name="Oyuntsetseg B."/>
            <person name="Kim S.B."/>
        </authorList>
    </citation>
    <scope>NUCLEOTIDE SEQUENCE [LARGE SCALE GENOMIC DNA]</scope>
    <source>
        <strain evidence="2 3">2-15</strain>
    </source>
</reference>
<keyword evidence="3" id="KW-1185">Reference proteome</keyword>
<accession>A0A9Y2IJ66</accession>
<evidence type="ECO:0008006" key="4">
    <source>
        <dbReference type="Google" id="ProtNLM"/>
    </source>
</evidence>
<dbReference type="Proteomes" id="UP001236014">
    <property type="component" value="Chromosome"/>
</dbReference>